<evidence type="ECO:0000256" key="8">
    <source>
        <dbReference type="ARBA" id="ARBA00022755"/>
    </source>
</evidence>
<comment type="subunit">
    <text evidence="11">Homodimer.</text>
</comment>
<keyword evidence="15" id="KW-1185">Reference proteome</keyword>
<dbReference type="NCBIfam" id="TIGR00884">
    <property type="entry name" value="guaA_Cterm"/>
    <property type="match status" value="1"/>
</dbReference>
<proteinExistence type="inferred from homology"/>
<dbReference type="CDD" id="cd01997">
    <property type="entry name" value="GMP_synthase_C"/>
    <property type="match status" value="1"/>
</dbReference>
<dbReference type="PANTHER" id="PTHR11922:SF2">
    <property type="entry name" value="GMP SYNTHASE [GLUTAMINE-HYDROLYZING]"/>
    <property type="match status" value="1"/>
</dbReference>
<keyword evidence="10 11" id="KW-0315">Glutamine amidotransferase</keyword>
<dbReference type="Gene3D" id="3.30.300.10">
    <property type="match status" value="1"/>
</dbReference>
<evidence type="ECO:0000259" key="13">
    <source>
        <dbReference type="PROSITE" id="PS51553"/>
    </source>
</evidence>
<dbReference type="InterPro" id="IPR022310">
    <property type="entry name" value="NAD/GMP_synthase"/>
</dbReference>
<dbReference type="InterPro" id="IPR001674">
    <property type="entry name" value="GMP_synth_C"/>
</dbReference>
<dbReference type="PROSITE" id="PS51553">
    <property type="entry name" value="GMPS_ATP_PPASE"/>
    <property type="match status" value="1"/>
</dbReference>
<dbReference type="InterPro" id="IPR025777">
    <property type="entry name" value="GMPS_ATP_PPase_dom"/>
</dbReference>
<evidence type="ECO:0000256" key="1">
    <source>
        <dbReference type="ARBA" id="ARBA00002332"/>
    </source>
</evidence>
<comment type="pathway">
    <text evidence="2 11">Purine metabolism; GMP biosynthesis; GMP from XMP (L-Gln route): step 1/1.</text>
</comment>
<gene>
    <name evidence="11" type="primary">guaA</name>
    <name evidence="14" type="ORF">SAMN05421757_10257</name>
</gene>
<dbReference type="GO" id="GO:0005829">
    <property type="term" value="C:cytosol"/>
    <property type="evidence" value="ECO:0007669"/>
    <property type="project" value="TreeGrafter"/>
</dbReference>
<dbReference type="EC" id="6.3.5.2" evidence="3 11"/>
<dbReference type="FunFam" id="3.40.50.620:FF:000001">
    <property type="entry name" value="GMP synthase [glutamine-hydrolyzing]"/>
    <property type="match status" value="1"/>
</dbReference>
<evidence type="ECO:0000313" key="14">
    <source>
        <dbReference type="EMBL" id="SNS41726.1"/>
    </source>
</evidence>
<name>A0A239EAR4_9RHOB</name>
<keyword evidence="7 11" id="KW-0332">GMP biosynthesis</keyword>
<dbReference type="UniPathway" id="UPA00189">
    <property type="reaction ID" value="UER00296"/>
</dbReference>
<keyword evidence="6 11" id="KW-0547">Nucleotide-binding</keyword>
<evidence type="ECO:0000256" key="11">
    <source>
        <dbReference type="HAMAP-Rule" id="MF_00344"/>
    </source>
</evidence>
<dbReference type="PROSITE" id="PS51273">
    <property type="entry name" value="GATASE_TYPE_1"/>
    <property type="match status" value="1"/>
</dbReference>
<evidence type="ECO:0000256" key="5">
    <source>
        <dbReference type="ARBA" id="ARBA00022598"/>
    </source>
</evidence>
<protein>
    <recommendedName>
        <fullName evidence="4 11">GMP synthase [glutamine-hydrolyzing]</fullName>
        <ecNumber evidence="3 11">6.3.5.2</ecNumber>
    </recommendedName>
    <alternativeName>
        <fullName evidence="11">GMP synthetase</fullName>
    </alternativeName>
    <alternativeName>
        <fullName evidence="11">Glutamine amidotransferase</fullName>
    </alternativeName>
</protein>
<evidence type="ECO:0000256" key="12">
    <source>
        <dbReference type="PROSITE-ProRule" id="PRU00886"/>
    </source>
</evidence>
<dbReference type="InterPro" id="IPR022955">
    <property type="entry name" value="GMP_synthase"/>
</dbReference>
<dbReference type="RefSeq" id="WP_089231732.1">
    <property type="nucleotide sequence ID" value="NZ_FZOY01000002.1"/>
</dbReference>
<evidence type="ECO:0000256" key="9">
    <source>
        <dbReference type="ARBA" id="ARBA00022840"/>
    </source>
</evidence>
<comment type="catalytic activity">
    <reaction evidence="11">
        <text>XMP + L-glutamine + ATP + H2O = GMP + L-glutamate + AMP + diphosphate + 2 H(+)</text>
        <dbReference type="Rhea" id="RHEA:11680"/>
        <dbReference type="ChEBI" id="CHEBI:15377"/>
        <dbReference type="ChEBI" id="CHEBI:15378"/>
        <dbReference type="ChEBI" id="CHEBI:29985"/>
        <dbReference type="ChEBI" id="CHEBI:30616"/>
        <dbReference type="ChEBI" id="CHEBI:33019"/>
        <dbReference type="ChEBI" id="CHEBI:57464"/>
        <dbReference type="ChEBI" id="CHEBI:58115"/>
        <dbReference type="ChEBI" id="CHEBI:58359"/>
        <dbReference type="ChEBI" id="CHEBI:456215"/>
        <dbReference type="EC" id="6.3.5.2"/>
    </reaction>
</comment>
<evidence type="ECO:0000256" key="7">
    <source>
        <dbReference type="ARBA" id="ARBA00022749"/>
    </source>
</evidence>
<dbReference type="OrthoDB" id="9802219at2"/>
<accession>A0A239EAR4</accession>
<dbReference type="SUPFAM" id="SSF54810">
    <property type="entry name" value="GMP synthetase C-terminal dimerisation domain"/>
    <property type="match status" value="1"/>
</dbReference>
<feature type="active site" evidence="11">
    <location>
        <position position="178"/>
    </location>
</feature>
<dbReference type="InterPro" id="IPR017926">
    <property type="entry name" value="GATASE"/>
</dbReference>
<dbReference type="NCBIfam" id="TIGR00888">
    <property type="entry name" value="guaA_Nterm"/>
    <property type="match status" value="1"/>
</dbReference>
<sequence length="521" mass="57409">MTSQIHDRLLIIDFGSQVTQLIARRLRELNVYCEIHPYQNVTDAFLADFAPKAVIFSGGPDSVCREGSPRPPQSAYTLGVPILGICYGQQVMMQDLGGKVEAGEHATAEFGRAYVTPAQAKLSILDGWFEGGREQVWMSHGDHVSAIAPGFEVYGTSPGAPFAITADTERHFYAVQFHPEVHHTPNGRRLYENFVKLAGFKGDWTMGAYREEAIAKIREQVGDGKVICGLSGGVDSSVAAVLIHEAIGDQLTCVFVDHGLLRKGEAEEVVSMFRDNYNIPLIAADDSERFLGELEGVTDPEVKRKTIGRLFIDVFQEHANEVGGAEFLAQGTLYPDVIESVSFSGGPSVTIKSHHNVGGLPEKMGLKLVEPLRELFKDEVRALGRELGLPERFIGRHPFPGPGLAIRCPGEITRDKLKILREADAVYIDQIRKHGLYDEIWQAFVAILPVRTVGVMGDGRTYDYACALRAVTSVDGMTADYYPFTHDFLGETATRIINEVQGINRVTYDITSKPPGTIEWE</sequence>
<evidence type="ECO:0000256" key="4">
    <source>
        <dbReference type="ARBA" id="ARBA00021562"/>
    </source>
</evidence>
<dbReference type="Proteomes" id="UP000198426">
    <property type="component" value="Unassembled WGS sequence"/>
</dbReference>
<evidence type="ECO:0000256" key="6">
    <source>
        <dbReference type="ARBA" id="ARBA00022741"/>
    </source>
</evidence>
<dbReference type="NCBIfam" id="NF000848">
    <property type="entry name" value="PRK00074.1"/>
    <property type="match status" value="1"/>
</dbReference>
<dbReference type="GO" id="GO:0005524">
    <property type="term" value="F:ATP binding"/>
    <property type="evidence" value="ECO:0007669"/>
    <property type="project" value="UniProtKB-UniRule"/>
</dbReference>
<dbReference type="HAMAP" id="MF_00344">
    <property type="entry name" value="GMP_synthase"/>
    <property type="match status" value="1"/>
</dbReference>
<keyword evidence="9 11" id="KW-0067">ATP-binding</keyword>
<comment type="function">
    <text evidence="1 11">Catalyzes the synthesis of GMP from XMP.</text>
</comment>
<evidence type="ECO:0000256" key="10">
    <source>
        <dbReference type="ARBA" id="ARBA00022962"/>
    </source>
</evidence>
<feature type="binding site" evidence="12">
    <location>
        <begin position="231"/>
        <end position="237"/>
    </location>
    <ligand>
        <name>ATP</name>
        <dbReference type="ChEBI" id="CHEBI:30616"/>
    </ligand>
</feature>
<feature type="active site" evidence="11">
    <location>
        <position position="180"/>
    </location>
</feature>
<feature type="domain" description="GMPS ATP-PPase" evidence="13">
    <location>
        <begin position="204"/>
        <end position="396"/>
    </location>
</feature>
<organism evidence="14 15">
    <name type="scientific">Tropicimonas sediminicola</name>
    <dbReference type="NCBI Taxonomy" id="1031541"/>
    <lineage>
        <taxon>Bacteria</taxon>
        <taxon>Pseudomonadati</taxon>
        <taxon>Pseudomonadota</taxon>
        <taxon>Alphaproteobacteria</taxon>
        <taxon>Rhodobacterales</taxon>
        <taxon>Roseobacteraceae</taxon>
        <taxon>Tropicimonas</taxon>
    </lineage>
</organism>
<dbReference type="PANTHER" id="PTHR11922">
    <property type="entry name" value="GMP SYNTHASE-RELATED"/>
    <property type="match status" value="1"/>
</dbReference>
<keyword evidence="8 11" id="KW-0658">Purine biosynthesis</keyword>
<dbReference type="EMBL" id="FZOY01000002">
    <property type="protein sequence ID" value="SNS41726.1"/>
    <property type="molecule type" value="Genomic_DNA"/>
</dbReference>
<evidence type="ECO:0000256" key="2">
    <source>
        <dbReference type="ARBA" id="ARBA00005153"/>
    </source>
</evidence>
<dbReference type="Pfam" id="PF00958">
    <property type="entry name" value="GMP_synt_C"/>
    <property type="match status" value="1"/>
</dbReference>
<dbReference type="Gene3D" id="3.40.50.620">
    <property type="entry name" value="HUPs"/>
    <property type="match status" value="1"/>
</dbReference>
<dbReference type="GO" id="GO:0003921">
    <property type="term" value="F:GMP synthase activity"/>
    <property type="evidence" value="ECO:0007669"/>
    <property type="project" value="InterPro"/>
</dbReference>
<dbReference type="Pfam" id="PF02540">
    <property type="entry name" value="NAD_synthase"/>
    <property type="match status" value="1"/>
</dbReference>
<feature type="active site" description="Nucleophile" evidence="11">
    <location>
        <position position="86"/>
    </location>
</feature>
<dbReference type="AlphaFoldDB" id="A0A239EAR4"/>
<dbReference type="InterPro" id="IPR004739">
    <property type="entry name" value="GMP_synth_GATase"/>
</dbReference>
<dbReference type="PRINTS" id="PR00097">
    <property type="entry name" value="ANTSNTHASEII"/>
</dbReference>
<reference evidence="14 15" key="1">
    <citation type="submission" date="2017-06" db="EMBL/GenBank/DDBJ databases">
        <authorList>
            <person name="Kim H.J."/>
            <person name="Triplett B.A."/>
        </authorList>
    </citation>
    <scope>NUCLEOTIDE SEQUENCE [LARGE SCALE GENOMIC DNA]</scope>
    <source>
        <strain evidence="14 15">DSM 29339</strain>
    </source>
</reference>
<dbReference type="FunFam" id="3.30.300.10:FF:000002">
    <property type="entry name" value="GMP synthase [glutamine-hydrolyzing]"/>
    <property type="match status" value="1"/>
</dbReference>
<dbReference type="SUPFAM" id="SSF52402">
    <property type="entry name" value="Adenine nucleotide alpha hydrolases-like"/>
    <property type="match status" value="1"/>
</dbReference>
<keyword evidence="5 11" id="KW-0436">Ligase</keyword>
<dbReference type="Gene3D" id="3.40.50.880">
    <property type="match status" value="1"/>
</dbReference>
<dbReference type="SUPFAM" id="SSF52317">
    <property type="entry name" value="Class I glutamine amidotransferase-like"/>
    <property type="match status" value="1"/>
</dbReference>
<dbReference type="Pfam" id="PF00117">
    <property type="entry name" value="GATase"/>
    <property type="match status" value="1"/>
</dbReference>
<dbReference type="InterPro" id="IPR029062">
    <property type="entry name" value="Class_I_gatase-like"/>
</dbReference>
<dbReference type="InterPro" id="IPR014729">
    <property type="entry name" value="Rossmann-like_a/b/a_fold"/>
</dbReference>
<dbReference type="CDD" id="cd01742">
    <property type="entry name" value="GATase1_GMP_Synthase"/>
    <property type="match status" value="1"/>
</dbReference>
<evidence type="ECO:0000256" key="3">
    <source>
        <dbReference type="ARBA" id="ARBA00012746"/>
    </source>
</evidence>
<evidence type="ECO:0000313" key="15">
    <source>
        <dbReference type="Proteomes" id="UP000198426"/>
    </source>
</evidence>
<dbReference type="PRINTS" id="PR00096">
    <property type="entry name" value="GATASE"/>
</dbReference>